<proteinExistence type="predicted"/>
<gene>
    <name evidence="1" type="primary">OJ1027_G06.22</name>
</gene>
<evidence type="ECO:0000313" key="1">
    <source>
        <dbReference type="EMBL" id="BAC82907.1"/>
    </source>
</evidence>
<reference evidence="2" key="1">
    <citation type="journal article" date="2005" name="Nature">
        <title>The map-based sequence of the rice genome.</title>
        <authorList>
            <consortium name="International rice genome sequencing project (IRGSP)"/>
            <person name="Matsumoto T."/>
            <person name="Wu J."/>
            <person name="Kanamori H."/>
            <person name="Katayose Y."/>
            <person name="Fujisawa M."/>
            <person name="Namiki N."/>
            <person name="Mizuno H."/>
            <person name="Yamamoto K."/>
            <person name="Antonio B.A."/>
            <person name="Baba T."/>
            <person name="Sakata K."/>
            <person name="Nagamura Y."/>
            <person name="Aoki H."/>
            <person name="Arikawa K."/>
            <person name="Arita K."/>
            <person name="Bito T."/>
            <person name="Chiden Y."/>
            <person name="Fujitsuka N."/>
            <person name="Fukunaka R."/>
            <person name="Hamada M."/>
            <person name="Harada C."/>
            <person name="Hayashi A."/>
            <person name="Hijishita S."/>
            <person name="Honda M."/>
            <person name="Hosokawa S."/>
            <person name="Ichikawa Y."/>
            <person name="Idonuma A."/>
            <person name="Iijima M."/>
            <person name="Ikeda M."/>
            <person name="Ikeno M."/>
            <person name="Ito K."/>
            <person name="Ito S."/>
            <person name="Ito T."/>
            <person name="Ito Y."/>
            <person name="Ito Y."/>
            <person name="Iwabuchi A."/>
            <person name="Kamiya K."/>
            <person name="Karasawa W."/>
            <person name="Kurita K."/>
            <person name="Katagiri S."/>
            <person name="Kikuta A."/>
            <person name="Kobayashi H."/>
            <person name="Kobayashi N."/>
            <person name="Machita K."/>
            <person name="Maehara T."/>
            <person name="Masukawa M."/>
            <person name="Mizubayashi T."/>
            <person name="Mukai Y."/>
            <person name="Nagasaki H."/>
            <person name="Nagata Y."/>
            <person name="Naito S."/>
            <person name="Nakashima M."/>
            <person name="Nakama Y."/>
            <person name="Nakamichi Y."/>
            <person name="Nakamura M."/>
            <person name="Meguro A."/>
            <person name="Negishi M."/>
            <person name="Ohta I."/>
            <person name="Ohta T."/>
            <person name="Okamoto M."/>
            <person name="Ono N."/>
            <person name="Saji S."/>
            <person name="Sakaguchi M."/>
            <person name="Sakai K."/>
            <person name="Shibata M."/>
            <person name="Shimokawa T."/>
            <person name="Song J."/>
            <person name="Takazaki Y."/>
            <person name="Terasawa K."/>
            <person name="Tsugane M."/>
            <person name="Tsuji K."/>
            <person name="Ueda S."/>
            <person name="Waki K."/>
            <person name="Yamagata H."/>
            <person name="Yamamoto M."/>
            <person name="Yamamoto S."/>
            <person name="Yamane H."/>
            <person name="Yoshiki S."/>
            <person name="Yoshihara R."/>
            <person name="Yukawa K."/>
            <person name="Zhong H."/>
            <person name="Yano M."/>
            <person name="Yuan Q."/>
            <person name="Ouyang S."/>
            <person name="Liu J."/>
            <person name="Jones K.M."/>
            <person name="Gansberger K."/>
            <person name="Moffat K."/>
            <person name="Hill J."/>
            <person name="Bera J."/>
            <person name="Fadrosh D."/>
            <person name="Jin S."/>
            <person name="Johri S."/>
            <person name="Kim M."/>
            <person name="Overton L."/>
            <person name="Reardon M."/>
            <person name="Tsitrin T."/>
            <person name="Vuong H."/>
            <person name="Weaver B."/>
            <person name="Ciecko A."/>
            <person name="Tallon L."/>
            <person name="Jackson J."/>
            <person name="Pai G."/>
            <person name="Aken S.V."/>
            <person name="Utterback T."/>
            <person name="Reidmuller S."/>
            <person name="Feldblyum T."/>
            <person name="Hsiao J."/>
            <person name="Zismann V."/>
            <person name="Iobst S."/>
            <person name="de Vazeille A.R."/>
            <person name="Buell C.R."/>
            <person name="Ying K."/>
            <person name="Li Y."/>
            <person name="Lu T."/>
            <person name="Huang Y."/>
            <person name="Zhao Q."/>
            <person name="Feng Q."/>
            <person name="Zhang L."/>
            <person name="Zhu J."/>
            <person name="Weng Q."/>
            <person name="Mu J."/>
            <person name="Lu Y."/>
            <person name="Fan D."/>
            <person name="Liu Y."/>
            <person name="Guan J."/>
            <person name="Zhang Y."/>
            <person name="Yu S."/>
            <person name="Liu X."/>
            <person name="Zhang Y."/>
            <person name="Hong G."/>
            <person name="Han B."/>
            <person name="Choisne N."/>
            <person name="Demange N."/>
            <person name="Orjeda G."/>
            <person name="Samain S."/>
            <person name="Cattolico L."/>
            <person name="Pelletier E."/>
            <person name="Couloux A."/>
            <person name="Segurens B."/>
            <person name="Wincker P."/>
            <person name="D'Hont A."/>
            <person name="Scarpelli C."/>
            <person name="Weissenbach J."/>
            <person name="Salanoubat M."/>
            <person name="Quetier F."/>
            <person name="Yu Y."/>
            <person name="Kim H.R."/>
            <person name="Rambo T."/>
            <person name="Currie J."/>
            <person name="Collura K."/>
            <person name="Luo M."/>
            <person name="Yang T."/>
            <person name="Ammiraju J.S.S."/>
            <person name="Engler F."/>
            <person name="Soderlund C."/>
            <person name="Wing R.A."/>
            <person name="Palmer L.E."/>
            <person name="de la Bastide M."/>
            <person name="Spiegel L."/>
            <person name="Nascimento L."/>
            <person name="Zutavern T."/>
            <person name="O'Shaughnessy A."/>
            <person name="Dike S."/>
            <person name="Dedhia N."/>
            <person name="Preston R."/>
            <person name="Balija V."/>
            <person name="McCombie W.R."/>
            <person name="Chow T."/>
            <person name="Chen H."/>
            <person name="Chung M."/>
            <person name="Chen C."/>
            <person name="Shaw J."/>
            <person name="Wu H."/>
            <person name="Hsiao K."/>
            <person name="Chao Y."/>
            <person name="Chu M."/>
            <person name="Cheng C."/>
            <person name="Hour A."/>
            <person name="Lee P."/>
            <person name="Lin S."/>
            <person name="Lin Y."/>
            <person name="Liou J."/>
            <person name="Liu S."/>
            <person name="Hsing Y."/>
            <person name="Raghuvanshi S."/>
            <person name="Mohanty A."/>
            <person name="Bharti A.K."/>
            <person name="Gaur A."/>
            <person name="Gupta V."/>
            <person name="Kumar D."/>
            <person name="Ravi V."/>
            <person name="Vij S."/>
            <person name="Kapur A."/>
            <person name="Khurana P."/>
            <person name="Khurana P."/>
            <person name="Khurana J.P."/>
            <person name="Tyagi A.K."/>
            <person name="Gaikwad K."/>
            <person name="Singh A."/>
            <person name="Dalal V."/>
            <person name="Srivastava S."/>
            <person name="Dixit A."/>
            <person name="Pal A.K."/>
            <person name="Ghazi I.A."/>
            <person name="Yadav M."/>
            <person name="Pandit A."/>
            <person name="Bhargava A."/>
            <person name="Sureshbabu K."/>
            <person name="Batra K."/>
            <person name="Sharma T.R."/>
            <person name="Mohapatra T."/>
            <person name="Singh N.K."/>
            <person name="Messing J."/>
            <person name="Nelson A.B."/>
            <person name="Fuks G."/>
            <person name="Kavchok S."/>
            <person name="Keizer G."/>
            <person name="Linton E."/>
            <person name="Llaca V."/>
            <person name="Song R."/>
            <person name="Tanyolac B."/>
            <person name="Young S."/>
            <person name="Ho-Il K."/>
            <person name="Hahn J.H."/>
            <person name="Sangsakoo G."/>
            <person name="Vanavichit A."/>
            <person name="de Mattos Luiz.A.T."/>
            <person name="Zimmer P.D."/>
            <person name="Malone G."/>
            <person name="Dellagostin O."/>
            <person name="de Oliveira A.C."/>
            <person name="Bevan M."/>
            <person name="Bancroft I."/>
            <person name="Minx P."/>
            <person name="Cordum H."/>
            <person name="Wilson R."/>
            <person name="Cheng Z."/>
            <person name="Jin W."/>
            <person name="Jiang J."/>
            <person name="Leong S.A."/>
            <person name="Iwama H."/>
            <person name="Gojobori T."/>
            <person name="Itoh T."/>
            <person name="Niimura Y."/>
            <person name="Fujii Y."/>
            <person name="Habara T."/>
            <person name="Sakai H."/>
            <person name="Sato Y."/>
            <person name="Wilson G."/>
            <person name="Kumar K."/>
            <person name="McCouch S."/>
            <person name="Juretic N."/>
            <person name="Hoen D."/>
            <person name="Wright S."/>
            <person name="Bruskiewich R."/>
            <person name="Bureau T."/>
            <person name="Miyao A."/>
            <person name="Hirochika H."/>
            <person name="Nishikawa T."/>
            <person name="Kadowaki K."/>
            <person name="Sugiura M."/>
            <person name="Burr B."/>
            <person name="Sasaki T."/>
        </authorList>
    </citation>
    <scope>NUCLEOTIDE SEQUENCE [LARGE SCALE GENOMIC DNA]</scope>
    <source>
        <strain evidence="2">cv. Nipponbare</strain>
    </source>
</reference>
<dbReference type="AlphaFoldDB" id="Q6ZLP9"/>
<dbReference type="Proteomes" id="UP000000763">
    <property type="component" value="Chromosome 7"/>
</dbReference>
<evidence type="ECO:0000313" key="2">
    <source>
        <dbReference type="Proteomes" id="UP000000763"/>
    </source>
</evidence>
<dbReference type="EMBL" id="AP003703">
    <property type="protein sequence ID" value="BAC82907.1"/>
    <property type="molecule type" value="Genomic_DNA"/>
</dbReference>
<organism evidence="1 2">
    <name type="scientific">Oryza sativa subsp. japonica</name>
    <name type="common">Rice</name>
    <dbReference type="NCBI Taxonomy" id="39947"/>
    <lineage>
        <taxon>Eukaryota</taxon>
        <taxon>Viridiplantae</taxon>
        <taxon>Streptophyta</taxon>
        <taxon>Embryophyta</taxon>
        <taxon>Tracheophyta</taxon>
        <taxon>Spermatophyta</taxon>
        <taxon>Magnoliopsida</taxon>
        <taxon>Liliopsida</taxon>
        <taxon>Poales</taxon>
        <taxon>Poaceae</taxon>
        <taxon>BOP clade</taxon>
        <taxon>Oryzoideae</taxon>
        <taxon>Oryzeae</taxon>
        <taxon>Oryzinae</taxon>
        <taxon>Oryza</taxon>
        <taxon>Oryza sativa</taxon>
    </lineage>
</organism>
<reference evidence="2" key="2">
    <citation type="journal article" date="2008" name="Nucleic Acids Res.">
        <title>The rice annotation project database (RAP-DB): 2008 update.</title>
        <authorList>
            <consortium name="The rice annotation project (RAP)"/>
        </authorList>
    </citation>
    <scope>GENOME REANNOTATION</scope>
    <source>
        <strain evidence="2">cv. Nipponbare</strain>
    </source>
</reference>
<accession>Q6ZLP9</accession>
<protein>
    <submittedName>
        <fullName evidence="1">Uncharacterized protein</fullName>
    </submittedName>
</protein>
<sequence>MELAEAKKKLVARTYAISALKRPEHRLRRNDLQQGKQAFSARLATAGALTRRNKKSNGGAAYLVAKSGGGGGVRVFARRVRSEPRGRR</sequence>
<name>Q6ZLP9_ORYSJ</name>